<evidence type="ECO:0000313" key="3">
    <source>
        <dbReference type="Proteomes" id="UP000326202"/>
    </source>
</evidence>
<evidence type="ECO:0000313" key="2">
    <source>
        <dbReference type="EMBL" id="QEX15303.1"/>
    </source>
</evidence>
<dbReference type="Gene3D" id="1.10.1200.10">
    <property type="entry name" value="ACP-like"/>
    <property type="match status" value="1"/>
</dbReference>
<dbReference type="Pfam" id="PF00550">
    <property type="entry name" value="PP-binding"/>
    <property type="match status" value="1"/>
</dbReference>
<protein>
    <recommendedName>
        <fullName evidence="1">Carrier domain-containing protein</fullName>
    </recommendedName>
</protein>
<proteinExistence type="predicted"/>
<accession>A0A5J6MD31</accession>
<gene>
    <name evidence="2" type="ORF">FRZ44_05860</name>
</gene>
<reference evidence="2 3" key="1">
    <citation type="submission" date="2019-08" db="EMBL/GenBank/DDBJ databases">
        <title>Hyperibacter terrae gen. nov., sp. nov. and Hyperibacter viscosus sp. nov., two new members in the family Rhodospirillaceae isolated from the rhizosphere of Hypericum perforatum.</title>
        <authorList>
            <person name="Noviana Z."/>
        </authorList>
    </citation>
    <scope>NUCLEOTIDE SEQUENCE [LARGE SCALE GENOMIC DNA]</scope>
    <source>
        <strain evidence="2 3">R5913</strain>
    </source>
</reference>
<feature type="domain" description="Carrier" evidence="1">
    <location>
        <begin position="1"/>
        <end position="74"/>
    </location>
</feature>
<dbReference type="RefSeq" id="WP_151175767.1">
    <property type="nucleotide sequence ID" value="NZ_CP042906.1"/>
</dbReference>
<name>A0A5J6MD31_9PROT</name>
<dbReference type="OrthoDB" id="9811033at2"/>
<dbReference type="InterPro" id="IPR036736">
    <property type="entry name" value="ACP-like_sf"/>
</dbReference>
<dbReference type="EMBL" id="CP042906">
    <property type="protein sequence ID" value="QEX15303.1"/>
    <property type="molecule type" value="Genomic_DNA"/>
</dbReference>
<sequence>METRAKALLASALEIDAASVPSDASIATLEAWDSLAHLRLVQALEKELGRELPAEHIFAIASLADVAAVLEGRPIG</sequence>
<dbReference type="PROSITE" id="PS50075">
    <property type="entry name" value="CARRIER"/>
    <property type="match status" value="1"/>
</dbReference>
<dbReference type="SUPFAM" id="SSF47336">
    <property type="entry name" value="ACP-like"/>
    <property type="match status" value="1"/>
</dbReference>
<keyword evidence="3" id="KW-1185">Reference proteome</keyword>
<dbReference type="AlphaFoldDB" id="A0A5J6MD31"/>
<organism evidence="2 3">
    <name type="scientific">Hypericibacter terrae</name>
    <dbReference type="NCBI Taxonomy" id="2602015"/>
    <lineage>
        <taxon>Bacteria</taxon>
        <taxon>Pseudomonadati</taxon>
        <taxon>Pseudomonadota</taxon>
        <taxon>Alphaproteobacteria</taxon>
        <taxon>Rhodospirillales</taxon>
        <taxon>Dongiaceae</taxon>
        <taxon>Hypericibacter</taxon>
    </lineage>
</organism>
<dbReference type="InterPro" id="IPR009081">
    <property type="entry name" value="PP-bd_ACP"/>
</dbReference>
<dbReference type="KEGG" id="htq:FRZ44_05860"/>
<dbReference type="Proteomes" id="UP000326202">
    <property type="component" value="Chromosome"/>
</dbReference>
<evidence type="ECO:0000259" key="1">
    <source>
        <dbReference type="PROSITE" id="PS50075"/>
    </source>
</evidence>